<evidence type="ECO:0000313" key="2">
    <source>
        <dbReference type="Proteomes" id="UP000183832"/>
    </source>
</evidence>
<proteinExistence type="predicted"/>
<dbReference type="Proteomes" id="UP000183832">
    <property type="component" value="Unassembled WGS sequence"/>
</dbReference>
<keyword evidence="2" id="KW-1185">Reference proteome</keyword>
<reference evidence="1 2" key="1">
    <citation type="submission" date="2015-04" db="EMBL/GenBank/DDBJ databases">
        <authorList>
            <person name="Syromyatnikov M.Y."/>
            <person name="Popov V.N."/>
        </authorList>
    </citation>
    <scope>NUCLEOTIDE SEQUENCE [LARGE SCALE GENOMIC DNA]</scope>
</reference>
<name>A0A1J1INB8_9DIPT</name>
<gene>
    <name evidence="1" type="ORF">CLUMA_CG014943</name>
</gene>
<protein>
    <submittedName>
        <fullName evidence="1">CLUMA_CG014943, isoform A</fullName>
    </submittedName>
</protein>
<sequence length="106" mass="12328">MKHRCNSKFSLKMCYLHDSRMNASSFVLDKPIGEIYVMKFEMTIAISQSKKLHKYRAPRVGKKKLCYANIATKYASLGAREEIFLSASNVVVAFELRKILDRVNYW</sequence>
<dbReference type="AlphaFoldDB" id="A0A1J1INB8"/>
<accession>A0A1J1INB8</accession>
<dbReference type="EMBL" id="CVRI01000056">
    <property type="protein sequence ID" value="CRL01727.1"/>
    <property type="molecule type" value="Genomic_DNA"/>
</dbReference>
<organism evidence="1 2">
    <name type="scientific">Clunio marinus</name>
    <dbReference type="NCBI Taxonomy" id="568069"/>
    <lineage>
        <taxon>Eukaryota</taxon>
        <taxon>Metazoa</taxon>
        <taxon>Ecdysozoa</taxon>
        <taxon>Arthropoda</taxon>
        <taxon>Hexapoda</taxon>
        <taxon>Insecta</taxon>
        <taxon>Pterygota</taxon>
        <taxon>Neoptera</taxon>
        <taxon>Endopterygota</taxon>
        <taxon>Diptera</taxon>
        <taxon>Nematocera</taxon>
        <taxon>Chironomoidea</taxon>
        <taxon>Chironomidae</taxon>
        <taxon>Clunio</taxon>
    </lineage>
</organism>
<evidence type="ECO:0000313" key="1">
    <source>
        <dbReference type="EMBL" id="CRL01727.1"/>
    </source>
</evidence>